<comment type="caution">
    <text evidence="1">The sequence shown here is derived from an EMBL/GenBank/DDBJ whole genome shotgun (WGS) entry which is preliminary data.</text>
</comment>
<reference evidence="1 2" key="1">
    <citation type="submission" date="2020-02" db="EMBL/GenBank/DDBJ databases">
        <title>Draft genome sequence of two Spirosoma agri KCTC 52727 and Spirosoma terrae KCTC 52035.</title>
        <authorList>
            <person name="Rojas J."/>
            <person name="Ambika Manirajan B."/>
            <person name="Ratering S."/>
            <person name="Suarez C."/>
            <person name="Schnell S."/>
        </authorList>
    </citation>
    <scope>NUCLEOTIDE SEQUENCE [LARGE SCALE GENOMIC DNA]</scope>
    <source>
        <strain evidence="1 2">KCTC 52727</strain>
    </source>
</reference>
<accession>A0A6M0IQL6</accession>
<evidence type="ECO:0000313" key="2">
    <source>
        <dbReference type="Proteomes" id="UP000477386"/>
    </source>
</evidence>
<dbReference type="AlphaFoldDB" id="A0A6M0IQL6"/>
<sequence length="195" mass="22605">MKKQFIQDFFKANDGIIRTKQLRKAGFTHFQLNQLIQTGEVLKVKQGIYKWNDSNQSELAEVAHIVPEGIFCLYTACQYYELSTFVASSYHLAIPKKSKVVLPDYPPIKLYYWETDSYQTGQTEIKQDGVSIRMYDLEKTVCDIIRQRNKVGLDIVKEVVVTYLQRTDRNLAKLVEYAGELGLKNYVSNYLNILV</sequence>
<name>A0A6M0IQL6_9BACT</name>
<dbReference type="RefSeq" id="WP_164043893.1">
    <property type="nucleotide sequence ID" value="NZ_JAAGNZ010000006.1"/>
</dbReference>
<protein>
    <submittedName>
        <fullName evidence="1">Type IV toxin-antitoxin system AbiEi family antitoxin domain-containing protein</fullName>
    </submittedName>
</protein>
<keyword evidence="2" id="KW-1185">Reference proteome</keyword>
<dbReference type="Proteomes" id="UP000477386">
    <property type="component" value="Unassembled WGS sequence"/>
</dbReference>
<dbReference type="EMBL" id="JAAGNZ010000006">
    <property type="protein sequence ID" value="NEU70578.1"/>
    <property type="molecule type" value="Genomic_DNA"/>
</dbReference>
<proteinExistence type="predicted"/>
<gene>
    <name evidence="1" type="ORF">GK091_27180</name>
</gene>
<organism evidence="1 2">
    <name type="scientific">Spirosoma agri</name>
    <dbReference type="NCBI Taxonomy" id="1987381"/>
    <lineage>
        <taxon>Bacteria</taxon>
        <taxon>Pseudomonadati</taxon>
        <taxon>Bacteroidota</taxon>
        <taxon>Cytophagia</taxon>
        <taxon>Cytophagales</taxon>
        <taxon>Cytophagaceae</taxon>
        <taxon>Spirosoma</taxon>
    </lineage>
</organism>
<evidence type="ECO:0000313" key="1">
    <source>
        <dbReference type="EMBL" id="NEU70578.1"/>
    </source>
</evidence>